<dbReference type="SUPFAM" id="SSF53448">
    <property type="entry name" value="Nucleotide-diphospho-sugar transferases"/>
    <property type="match status" value="1"/>
</dbReference>
<evidence type="ECO:0000313" key="4">
    <source>
        <dbReference type="Proteomes" id="UP000241848"/>
    </source>
</evidence>
<reference evidence="3 4" key="1">
    <citation type="journal article" date="2014" name="BMC Genomics">
        <title>Comparison of environmental and isolate Sulfobacillus genomes reveals diverse carbon, sulfur, nitrogen, and hydrogen metabolisms.</title>
        <authorList>
            <person name="Justice N.B."/>
            <person name="Norman A."/>
            <person name="Brown C.T."/>
            <person name="Singh A."/>
            <person name="Thomas B.C."/>
            <person name="Banfield J.F."/>
        </authorList>
    </citation>
    <scope>NUCLEOTIDE SEQUENCE [LARGE SCALE GENOMIC DNA]</scope>
    <source>
        <strain evidence="3">AMDSBA3</strain>
    </source>
</reference>
<gene>
    <name evidence="3" type="ORF">C7B45_12865</name>
</gene>
<accession>A0A2T2WFB6</accession>
<keyword evidence="1" id="KW-0472">Membrane</keyword>
<proteinExistence type="predicted"/>
<comment type="caution">
    <text evidence="3">The sequence shown here is derived from an EMBL/GenBank/DDBJ whole genome shotgun (WGS) entry which is preliminary data.</text>
</comment>
<dbReference type="Gene3D" id="3.90.550.10">
    <property type="entry name" value="Spore Coat Polysaccharide Biosynthesis Protein SpsA, Chain A"/>
    <property type="match status" value="1"/>
</dbReference>
<name>A0A2T2WFB6_9FIRM</name>
<dbReference type="InterPro" id="IPR029044">
    <property type="entry name" value="Nucleotide-diphossugar_trans"/>
</dbReference>
<dbReference type="Proteomes" id="UP000241848">
    <property type="component" value="Unassembled WGS sequence"/>
</dbReference>
<dbReference type="AlphaFoldDB" id="A0A2T2WFB6"/>
<organism evidence="3 4">
    <name type="scientific">Sulfobacillus acidophilus</name>
    <dbReference type="NCBI Taxonomy" id="53633"/>
    <lineage>
        <taxon>Bacteria</taxon>
        <taxon>Bacillati</taxon>
        <taxon>Bacillota</taxon>
        <taxon>Clostridia</taxon>
        <taxon>Eubacteriales</taxon>
        <taxon>Clostridiales Family XVII. Incertae Sedis</taxon>
        <taxon>Sulfobacillus</taxon>
    </lineage>
</organism>
<keyword evidence="1" id="KW-1133">Transmembrane helix</keyword>
<sequence length="162" mass="18885">MFSCPLRIYGQGARMMTWWGALGLALSLYGLVVLFEWLYDQLLRNRANAPAPLSIVLRTTMQEAQIEQTVRELARLAGQTRWPQRKFEVLIADDESEDHTRDIVERLSRRYPYLRLLDAGLRADDILAQCQYPVIIWFDLTRAENQRVLERLSRLFGSSGWP</sequence>
<dbReference type="EMBL" id="PXYV01000047">
    <property type="protein sequence ID" value="PSR20919.1"/>
    <property type="molecule type" value="Genomic_DNA"/>
</dbReference>
<dbReference type="InterPro" id="IPR001173">
    <property type="entry name" value="Glyco_trans_2-like"/>
</dbReference>
<evidence type="ECO:0000256" key="1">
    <source>
        <dbReference type="SAM" id="Phobius"/>
    </source>
</evidence>
<evidence type="ECO:0000259" key="2">
    <source>
        <dbReference type="Pfam" id="PF00535"/>
    </source>
</evidence>
<protein>
    <recommendedName>
        <fullName evidence="2">Glycosyltransferase 2-like domain-containing protein</fullName>
    </recommendedName>
</protein>
<feature type="domain" description="Glycosyltransferase 2-like" evidence="2">
    <location>
        <begin position="54"/>
        <end position="114"/>
    </location>
</feature>
<evidence type="ECO:0000313" key="3">
    <source>
        <dbReference type="EMBL" id="PSR20919.1"/>
    </source>
</evidence>
<dbReference type="Pfam" id="PF00535">
    <property type="entry name" value="Glycos_transf_2"/>
    <property type="match status" value="1"/>
</dbReference>
<keyword evidence="1" id="KW-0812">Transmembrane</keyword>
<feature type="transmembrane region" description="Helical" evidence="1">
    <location>
        <begin position="16"/>
        <end position="39"/>
    </location>
</feature>